<dbReference type="InterPro" id="IPR026870">
    <property type="entry name" value="Zinc_ribbon_dom"/>
</dbReference>
<proteinExistence type="predicted"/>
<gene>
    <name evidence="3" type="ORF">EDD76_101347</name>
</gene>
<feature type="transmembrane region" description="Helical" evidence="1">
    <location>
        <begin position="92"/>
        <end position="110"/>
    </location>
</feature>
<evidence type="ECO:0000313" key="4">
    <source>
        <dbReference type="Proteomes" id="UP000295718"/>
    </source>
</evidence>
<dbReference type="AlphaFoldDB" id="A0A4R1R701"/>
<keyword evidence="1" id="KW-1133">Transmembrane helix</keyword>
<dbReference type="STRING" id="1469948.GCA_000732725_02423"/>
<reference evidence="3 4" key="1">
    <citation type="submission" date="2019-03" db="EMBL/GenBank/DDBJ databases">
        <title>Genomic Encyclopedia of Type Strains, Phase IV (KMG-IV): sequencing the most valuable type-strain genomes for metagenomic binning, comparative biology and taxonomic classification.</title>
        <authorList>
            <person name="Goeker M."/>
        </authorList>
    </citation>
    <scope>NUCLEOTIDE SEQUENCE [LARGE SCALE GENOMIC DNA]</scope>
    <source>
        <strain evidence="3 4">DSM 100556</strain>
    </source>
</reference>
<protein>
    <submittedName>
        <fullName evidence="3">Zinc ribbon protein</fullName>
    </submittedName>
</protein>
<dbReference type="RefSeq" id="WP_031391104.1">
    <property type="nucleotide sequence ID" value="NZ_JPNB01000002.1"/>
</dbReference>
<name>A0A4R1R701_9FIRM</name>
<keyword evidence="1" id="KW-0472">Membrane</keyword>
<sequence length="449" mass="51245">MFCEKCGTKIDDNSLYCENCGAKIEHDEREKNEVKIDAAIESEVHPDIGNNAESEAAYNPVTQINMEQPNIAQPYVTRPPVYKAPMEKGKKVFIAEIILLVILAVVFYKVGEKQYSPETAADNYFKAEAAGDWEQLYEMMDLPDSPLMTAELFANTMQSTKVRDITNYTVEAGSDLFGGDKDIVKDFTCEFVVKGKSGTSTENISVVKQQEKKWLIFDEWKVSPSDNVVDNFAVYIPFDAKATIAGIDLNELDSDPQKEGRRLKYILPQMFEGKYEIRVSAPYRAEYADSIDVTPYNNTYYADNMLLESNILETVEPICTEFLEKYYENSLIEGNSYDQFVESVKHIISENYEGSYNYENAANLLNNNEKVTKMNIKSITYSYNYKGQTDDGNLTIAVNADVNYSIDGYRINRDWWTEKETKEPFSDRSDEAYGSFVLELVDGQWKILE</sequence>
<dbReference type="Pfam" id="PF13240">
    <property type="entry name" value="Zn_Ribbon_1"/>
    <property type="match status" value="1"/>
</dbReference>
<dbReference type="Proteomes" id="UP000295718">
    <property type="component" value="Unassembled WGS sequence"/>
</dbReference>
<keyword evidence="1" id="KW-0812">Transmembrane</keyword>
<evidence type="ECO:0000259" key="2">
    <source>
        <dbReference type="Pfam" id="PF13240"/>
    </source>
</evidence>
<dbReference type="EMBL" id="SLUO01000001">
    <property type="protein sequence ID" value="TCL61249.1"/>
    <property type="molecule type" value="Genomic_DNA"/>
</dbReference>
<evidence type="ECO:0000256" key="1">
    <source>
        <dbReference type="SAM" id="Phobius"/>
    </source>
</evidence>
<feature type="domain" description="Zinc-ribbon" evidence="2">
    <location>
        <begin position="2"/>
        <end position="24"/>
    </location>
</feature>
<dbReference type="OrthoDB" id="2029546at2"/>
<organism evidence="3 4">
    <name type="scientific">Kineothrix alysoides</name>
    <dbReference type="NCBI Taxonomy" id="1469948"/>
    <lineage>
        <taxon>Bacteria</taxon>
        <taxon>Bacillati</taxon>
        <taxon>Bacillota</taxon>
        <taxon>Clostridia</taxon>
        <taxon>Lachnospirales</taxon>
        <taxon>Lachnospiraceae</taxon>
        <taxon>Kineothrix</taxon>
    </lineage>
</organism>
<keyword evidence="4" id="KW-1185">Reference proteome</keyword>
<accession>A0A4R1R701</accession>
<comment type="caution">
    <text evidence="3">The sequence shown here is derived from an EMBL/GenBank/DDBJ whole genome shotgun (WGS) entry which is preliminary data.</text>
</comment>
<evidence type="ECO:0000313" key="3">
    <source>
        <dbReference type="EMBL" id="TCL61249.1"/>
    </source>
</evidence>